<dbReference type="GO" id="GO:0019062">
    <property type="term" value="P:virion attachment to host cell"/>
    <property type="evidence" value="ECO:0007669"/>
    <property type="project" value="InterPro"/>
</dbReference>
<name>A0A1M5VLN2_9FIRM</name>
<dbReference type="Proteomes" id="UP000183967">
    <property type="component" value="Unassembled WGS sequence"/>
</dbReference>
<evidence type="ECO:0000256" key="1">
    <source>
        <dbReference type="SAM" id="MobiDB-lite"/>
    </source>
</evidence>
<dbReference type="GO" id="GO:0046718">
    <property type="term" value="P:symbiont entry into host cell"/>
    <property type="evidence" value="ECO:0007669"/>
    <property type="project" value="InterPro"/>
</dbReference>
<feature type="region of interest" description="Disordered" evidence="1">
    <location>
        <begin position="42"/>
        <end position="64"/>
    </location>
</feature>
<reference evidence="3" key="1">
    <citation type="submission" date="2016-11" db="EMBL/GenBank/DDBJ databases">
        <authorList>
            <person name="Varghese N."/>
            <person name="Submissions S."/>
        </authorList>
    </citation>
    <scope>NUCLEOTIDE SEQUENCE [LARGE SCALE GENOMIC DNA]</scope>
    <source>
        <strain evidence="3">DSM 13643</strain>
    </source>
</reference>
<proteinExistence type="predicted"/>
<keyword evidence="3" id="KW-1185">Reference proteome</keyword>
<dbReference type="InterPro" id="IPR005068">
    <property type="entry name" value="Phage_lambda_Stf-r2"/>
</dbReference>
<dbReference type="AlphaFoldDB" id="A0A1M5VLN2"/>
<organism evidence="2 3">
    <name type="scientific">Caloranaerobacter azorensis DSM 13643</name>
    <dbReference type="NCBI Taxonomy" id="1121264"/>
    <lineage>
        <taxon>Bacteria</taxon>
        <taxon>Bacillati</taxon>
        <taxon>Bacillota</taxon>
        <taxon>Tissierellia</taxon>
        <taxon>Tissierellales</taxon>
        <taxon>Thermohalobacteraceae</taxon>
        <taxon>Caloranaerobacter</taxon>
    </lineage>
</organism>
<gene>
    <name evidence="2" type="ORF">SAMN02745135_02001</name>
</gene>
<dbReference type="Pfam" id="PF03406">
    <property type="entry name" value="Phage_fiber_2"/>
    <property type="match status" value="1"/>
</dbReference>
<evidence type="ECO:0000313" key="2">
    <source>
        <dbReference type="EMBL" id="SHH76176.1"/>
    </source>
</evidence>
<accession>A0A1M5VLN2</accession>
<dbReference type="RefSeq" id="WP_073197389.1">
    <property type="nucleotide sequence ID" value="NZ_FQXO01000064.1"/>
</dbReference>
<feature type="compositionally biased region" description="Basic and acidic residues" evidence="1">
    <location>
        <begin position="42"/>
        <end position="52"/>
    </location>
</feature>
<sequence length="399" mass="43864">MPNYTKNYNLEKPLPNENYNVEVFNNNADIIDAELKKLNDRNDRKVDKEEGKGLSTNDYTDEDKTKLTGIEPGANKYIHPPTHPATMIVEDSTHRFVTDKEKNAWNAKETPAGAQAKANAAEQNAKKYAESIKPTKLSQLINDVGYITTQRAVSDSVTSTSSTTAASSKAVKIAYDKAVVALNTANSKLGKTEKAADSDKLDGWHRDQIRDWNNILNKPSAFNPIGHKHSGSDITSTVSNADKVDGKHASELGFKFNAGRTAFNETISGNNRVVKQIYIGSGYKAGRIILLSGSNSKGACGFSAASITFTTNKLDAIAYGTMGISKCWGIMTKKYETDFLLGKEENYNIELDMSYWALYDNSLGVRNVWIEGNYINIEILNDMSSGGTLNVGIKWEVWG</sequence>
<dbReference type="EMBL" id="FQXO01000064">
    <property type="protein sequence ID" value="SHH76176.1"/>
    <property type="molecule type" value="Genomic_DNA"/>
</dbReference>
<evidence type="ECO:0000313" key="3">
    <source>
        <dbReference type="Proteomes" id="UP000183967"/>
    </source>
</evidence>
<protein>
    <submittedName>
        <fullName evidence="2">Phage tail fibre repeat-containing protein</fullName>
    </submittedName>
</protein>